<dbReference type="Proteomes" id="UP000229081">
    <property type="component" value="Chromosome"/>
</dbReference>
<keyword evidence="4" id="KW-1185">Reference proteome</keyword>
<organism evidence="3 4">
    <name type="scientific">Sphingomonas psychrotolerans</name>
    <dbReference type="NCBI Taxonomy" id="1327635"/>
    <lineage>
        <taxon>Bacteria</taxon>
        <taxon>Pseudomonadati</taxon>
        <taxon>Pseudomonadota</taxon>
        <taxon>Alphaproteobacteria</taxon>
        <taxon>Sphingomonadales</taxon>
        <taxon>Sphingomonadaceae</taxon>
        <taxon>Sphingomonas</taxon>
    </lineage>
</organism>
<sequence>MRIALAAAGLLAATACSPSPVTPPANDTAATTGPTEAAAGASGDAAPNIVAPKRQAGLWTFSHVAANGDELWTDKLCVGEKSESGYSAFQQIGNGGDCTARNFTRTSNGYRYVTVCGVPGMKPVTTRGTLTGDVRTGYTLDEVLDLSVEGDNQKIVARHTGDCPTDLTDGQMKDGKMGMVYSVLMR</sequence>
<dbReference type="RefSeq" id="WP_100283735.1">
    <property type="nucleotide sequence ID" value="NZ_CP024923.1"/>
</dbReference>
<dbReference type="OrthoDB" id="8478818at2"/>
<evidence type="ECO:0000256" key="2">
    <source>
        <dbReference type="SAM" id="SignalP"/>
    </source>
</evidence>
<feature type="chain" id="PRO_5014642373" description="DUF3617 family protein" evidence="2">
    <location>
        <begin position="22"/>
        <end position="186"/>
    </location>
</feature>
<dbReference type="InterPro" id="IPR022061">
    <property type="entry name" value="DUF3617"/>
</dbReference>
<name>A0A2K8MPP1_9SPHN</name>
<protein>
    <recommendedName>
        <fullName evidence="5">DUF3617 family protein</fullName>
    </recommendedName>
</protein>
<evidence type="ECO:0000256" key="1">
    <source>
        <dbReference type="SAM" id="MobiDB-lite"/>
    </source>
</evidence>
<feature type="region of interest" description="Disordered" evidence="1">
    <location>
        <begin position="20"/>
        <end position="44"/>
    </location>
</feature>
<feature type="signal peptide" evidence="2">
    <location>
        <begin position="1"/>
        <end position="21"/>
    </location>
</feature>
<accession>A0A2K8MPP1</accession>
<evidence type="ECO:0000313" key="4">
    <source>
        <dbReference type="Proteomes" id="UP000229081"/>
    </source>
</evidence>
<dbReference type="Pfam" id="PF12276">
    <property type="entry name" value="DUF3617"/>
    <property type="match status" value="1"/>
</dbReference>
<proteinExistence type="predicted"/>
<feature type="compositionally biased region" description="Low complexity" evidence="1">
    <location>
        <begin position="28"/>
        <end position="44"/>
    </location>
</feature>
<dbReference type="PROSITE" id="PS51257">
    <property type="entry name" value="PROKAR_LIPOPROTEIN"/>
    <property type="match status" value="1"/>
</dbReference>
<dbReference type="KEGG" id="sphc:CVN68_19915"/>
<gene>
    <name evidence="3" type="ORF">CVN68_19915</name>
</gene>
<keyword evidence="2" id="KW-0732">Signal</keyword>
<dbReference type="EMBL" id="CP024923">
    <property type="protein sequence ID" value="ATY33939.1"/>
    <property type="molecule type" value="Genomic_DNA"/>
</dbReference>
<reference evidence="3 4" key="1">
    <citation type="submission" date="2017-11" db="EMBL/GenBank/DDBJ databases">
        <title>Complete genome sequence of Sphingomonas sp. Strain Cra20, a psychrotolerant potential plant growth promoting rhizobacteria.</title>
        <authorList>
            <person name="Luo Y."/>
        </authorList>
    </citation>
    <scope>NUCLEOTIDE SEQUENCE [LARGE SCALE GENOMIC DNA]</scope>
    <source>
        <strain evidence="3 4">Cra20</strain>
    </source>
</reference>
<dbReference type="AlphaFoldDB" id="A0A2K8MPP1"/>
<evidence type="ECO:0000313" key="3">
    <source>
        <dbReference type="EMBL" id="ATY33939.1"/>
    </source>
</evidence>
<evidence type="ECO:0008006" key="5">
    <source>
        <dbReference type="Google" id="ProtNLM"/>
    </source>
</evidence>